<feature type="transmembrane region" description="Helical" evidence="1">
    <location>
        <begin position="79"/>
        <end position="99"/>
    </location>
</feature>
<evidence type="ECO:0000313" key="3">
    <source>
        <dbReference type="Proteomes" id="UP000824031"/>
    </source>
</evidence>
<keyword evidence="1" id="KW-0812">Transmembrane</keyword>
<feature type="transmembrane region" description="Helical" evidence="1">
    <location>
        <begin position="47"/>
        <end position="67"/>
    </location>
</feature>
<dbReference type="PANTHER" id="PTHR34989:SF1">
    <property type="entry name" value="PROTEIN HDED"/>
    <property type="match status" value="1"/>
</dbReference>
<reference evidence="2" key="1">
    <citation type="journal article" date="2021" name="PeerJ">
        <title>Extensive microbial diversity within the chicken gut microbiome revealed by metagenomics and culture.</title>
        <authorList>
            <person name="Gilroy R."/>
            <person name="Ravi A."/>
            <person name="Getino M."/>
            <person name="Pursley I."/>
            <person name="Horton D.L."/>
            <person name="Alikhan N.F."/>
            <person name="Baker D."/>
            <person name="Gharbi K."/>
            <person name="Hall N."/>
            <person name="Watson M."/>
            <person name="Adriaenssens E.M."/>
            <person name="Foster-Nyarko E."/>
            <person name="Jarju S."/>
            <person name="Secka A."/>
            <person name="Antonio M."/>
            <person name="Oren A."/>
            <person name="Chaudhuri R.R."/>
            <person name="La Ragione R."/>
            <person name="Hildebrand F."/>
            <person name="Pallen M.J."/>
        </authorList>
    </citation>
    <scope>NUCLEOTIDE SEQUENCE</scope>
    <source>
        <strain evidence="2">3436</strain>
    </source>
</reference>
<feature type="transmembrane region" description="Helical" evidence="1">
    <location>
        <begin position="167"/>
        <end position="186"/>
    </location>
</feature>
<keyword evidence="1" id="KW-0472">Membrane</keyword>
<feature type="transmembrane region" description="Helical" evidence="1">
    <location>
        <begin position="105"/>
        <end position="129"/>
    </location>
</feature>
<evidence type="ECO:0000313" key="2">
    <source>
        <dbReference type="EMBL" id="HIZ48276.1"/>
    </source>
</evidence>
<dbReference type="AlphaFoldDB" id="A0A9D2JFU1"/>
<dbReference type="EMBL" id="DXBO01000091">
    <property type="protein sequence ID" value="HIZ48276.1"/>
    <property type="molecule type" value="Genomic_DNA"/>
</dbReference>
<dbReference type="GO" id="GO:0005886">
    <property type="term" value="C:plasma membrane"/>
    <property type="evidence" value="ECO:0007669"/>
    <property type="project" value="TreeGrafter"/>
</dbReference>
<feature type="transmembrane region" description="Helical" evidence="1">
    <location>
        <begin position="141"/>
        <end position="161"/>
    </location>
</feature>
<name>A0A9D2JFU1_9FIRM</name>
<gene>
    <name evidence="2" type="ORF">H9810_06130</name>
</gene>
<comment type="caution">
    <text evidence="2">The sequence shown here is derived from an EMBL/GenBank/DDBJ whole genome shotgun (WGS) entry which is preliminary data.</text>
</comment>
<organism evidence="2 3">
    <name type="scientific">Candidatus Gemmiger excrementavium</name>
    <dbReference type="NCBI Taxonomy" id="2838608"/>
    <lineage>
        <taxon>Bacteria</taxon>
        <taxon>Bacillati</taxon>
        <taxon>Bacillota</taxon>
        <taxon>Clostridia</taxon>
        <taxon>Eubacteriales</taxon>
        <taxon>Gemmiger</taxon>
    </lineage>
</organism>
<feature type="transmembrane region" description="Helical" evidence="1">
    <location>
        <begin position="20"/>
        <end position="41"/>
    </location>
</feature>
<dbReference type="InterPro" id="IPR052712">
    <property type="entry name" value="Acid_resist_chaperone_HdeD"/>
</dbReference>
<dbReference type="Pfam" id="PF03729">
    <property type="entry name" value="DUF308"/>
    <property type="match status" value="2"/>
</dbReference>
<accession>A0A9D2JFU1</accession>
<dbReference type="InterPro" id="IPR005325">
    <property type="entry name" value="DUF308_memb"/>
</dbReference>
<reference evidence="2" key="2">
    <citation type="submission" date="2021-04" db="EMBL/GenBank/DDBJ databases">
        <authorList>
            <person name="Gilroy R."/>
        </authorList>
    </citation>
    <scope>NUCLEOTIDE SEQUENCE</scope>
    <source>
        <strain evidence="2">3436</strain>
    </source>
</reference>
<sequence>MKHTAILTLEQAACAARRRVCTGGVAVGALLAGLGSAALFAPMLLGWSLAAILMVSFALYGGAQLAAYWETEPDRRSPWTLLGGLALMGFAGFALWTAFATPYGGAALIATLASAVAFFTVVQGISQVITFSEMRRRGTPGAGWVLAGGLLNLAAGNLIVLQPLAGWLAVSTVWGIYLMLSGLALAAESLSDHRGCCADT</sequence>
<proteinExistence type="predicted"/>
<dbReference type="PANTHER" id="PTHR34989">
    <property type="entry name" value="PROTEIN HDED"/>
    <property type="match status" value="1"/>
</dbReference>
<keyword evidence="1" id="KW-1133">Transmembrane helix</keyword>
<evidence type="ECO:0000256" key="1">
    <source>
        <dbReference type="SAM" id="Phobius"/>
    </source>
</evidence>
<dbReference type="Proteomes" id="UP000824031">
    <property type="component" value="Unassembled WGS sequence"/>
</dbReference>
<protein>
    <submittedName>
        <fullName evidence="2">DUF308 domain-containing protein</fullName>
    </submittedName>
</protein>